<gene>
    <name evidence="1" type="ORF">EMCG_08431</name>
</gene>
<dbReference type="EMBL" id="LCZI01000576">
    <property type="protein sequence ID" value="KKZ65756.1"/>
    <property type="molecule type" value="Genomic_DNA"/>
</dbReference>
<organism evidence="1 2">
    <name type="scientific">[Emmonsia] crescens</name>
    <dbReference type="NCBI Taxonomy" id="73230"/>
    <lineage>
        <taxon>Eukaryota</taxon>
        <taxon>Fungi</taxon>
        <taxon>Dikarya</taxon>
        <taxon>Ascomycota</taxon>
        <taxon>Pezizomycotina</taxon>
        <taxon>Eurotiomycetes</taxon>
        <taxon>Eurotiomycetidae</taxon>
        <taxon>Onygenales</taxon>
        <taxon>Ajellomycetaceae</taxon>
        <taxon>Emergomyces</taxon>
    </lineage>
</organism>
<reference evidence="2" key="1">
    <citation type="journal article" date="2015" name="PLoS Genet.">
        <title>The dynamic genome and transcriptome of the human fungal pathogen Blastomyces and close relative Emmonsia.</title>
        <authorList>
            <person name="Munoz J.F."/>
            <person name="Gauthier G.M."/>
            <person name="Desjardins C.A."/>
            <person name="Gallo J.E."/>
            <person name="Holder J."/>
            <person name="Sullivan T.D."/>
            <person name="Marty A.J."/>
            <person name="Carmen J.C."/>
            <person name="Chen Z."/>
            <person name="Ding L."/>
            <person name="Gujja S."/>
            <person name="Magrini V."/>
            <person name="Misas E."/>
            <person name="Mitreva M."/>
            <person name="Priest M."/>
            <person name="Saif S."/>
            <person name="Whiston E.A."/>
            <person name="Young S."/>
            <person name="Zeng Q."/>
            <person name="Goldman W.E."/>
            <person name="Mardis E.R."/>
            <person name="Taylor J.W."/>
            <person name="McEwen J.G."/>
            <person name="Clay O.K."/>
            <person name="Klein B.S."/>
            <person name="Cuomo C.A."/>
        </authorList>
    </citation>
    <scope>NUCLEOTIDE SEQUENCE [LARGE SCALE GENOMIC DNA]</scope>
    <source>
        <strain evidence="2">UAMH 3008</strain>
    </source>
</reference>
<protein>
    <submittedName>
        <fullName evidence="1">Uncharacterized protein</fullName>
    </submittedName>
</protein>
<evidence type="ECO:0000313" key="2">
    <source>
        <dbReference type="Proteomes" id="UP000034164"/>
    </source>
</evidence>
<dbReference type="Proteomes" id="UP000034164">
    <property type="component" value="Unassembled WGS sequence"/>
</dbReference>
<accession>A0A0G2JAH8</accession>
<proteinExistence type="predicted"/>
<dbReference type="AlphaFoldDB" id="A0A0G2JAH8"/>
<sequence length="53" mass="6198">MMKLRRGLSFGNQLLYSSLNLLATPFSMMQKNKISLSGLVRIYRCWQHHWNGA</sequence>
<dbReference type="VEuPathDB" id="FungiDB:EMCG_08431"/>
<comment type="caution">
    <text evidence="1">The sequence shown here is derived from an EMBL/GenBank/DDBJ whole genome shotgun (WGS) entry which is preliminary data.</text>
</comment>
<evidence type="ECO:0000313" key="1">
    <source>
        <dbReference type="EMBL" id="KKZ65756.1"/>
    </source>
</evidence>
<name>A0A0G2JAH8_9EURO</name>